<dbReference type="SUPFAM" id="SSF47576">
    <property type="entry name" value="Calponin-homology domain, CH-domain"/>
    <property type="match status" value="1"/>
</dbReference>
<evidence type="ECO:0000256" key="4">
    <source>
        <dbReference type="ARBA" id="ARBA00022692"/>
    </source>
</evidence>
<dbReference type="EMBL" id="CANHGI010000001">
    <property type="protein sequence ID" value="CAI5437883.1"/>
    <property type="molecule type" value="Genomic_DNA"/>
</dbReference>
<keyword evidence="5 11" id="KW-0732">Signal</keyword>
<dbReference type="InterPro" id="IPR000048">
    <property type="entry name" value="IQ_motif_EF-hand-BS"/>
</dbReference>
<keyword evidence="8" id="KW-0175">Coiled coil</keyword>
<dbReference type="CDD" id="cd23767">
    <property type="entry name" value="IQCD"/>
    <property type="match status" value="1"/>
</dbReference>
<dbReference type="PANTHER" id="PTHR22907:SF12">
    <property type="entry name" value="ZP DOMAIN-CONTAINING PROTEIN"/>
    <property type="match status" value="1"/>
</dbReference>
<feature type="coiled-coil region" evidence="8">
    <location>
        <begin position="1339"/>
        <end position="1397"/>
    </location>
</feature>
<organism evidence="14 15">
    <name type="scientific">Caenorhabditis angaria</name>
    <dbReference type="NCBI Taxonomy" id="860376"/>
    <lineage>
        <taxon>Eukaryota</taxon>
        <taxon>Metazoa</taxon>
        <taxon>Ecdysozoa</taxon>
        <taxon>Nematoda</taxon>
        <taxon>Chromadorea</taxon>
        <taxon>Rhabditida</taxon>
        <taxon>Rhabditina</taxon>
        <taxon>Rhabditomorpha</taxon>
        <taxon>Rhabditoidea</taxon>
        <taxon>Rhabditidae</taxon>
        <taxon>Peloderinae</taxon>
        <taxon>Caenorhabditis</taxon>
    </lineage>
</organism>
<feature type="transmembrane region" description="Helical" evidence="10">
    <location>
        <begin position="401"/>
        <end position="422"/>
    </location>
</feature>
<dbReference type="InterPro" id="IPR001715">
    <property type="entry name" value="CH_dom"/>
</dbReference>
<comment type="subcellular location">
    <subcellularLocation>
        <location evidence="1">Cell membrane</location>
        <topology evidence="1">Single-pass type I membrane protein</topology>
    </subcellularLocation>
</comment>
<dbReference type="InterPro" id="IPR051962">
    <property type="entry name" value="Cuticlin"/>
</dbReference>
<dbReference type="Gene3D" id="1.20.5.190">
    <property type="match status" value="1"/>
</dbReference>
<feature type="compositionally biased region" description="Polar residues" evidence="9">
    <location>
        <begin position="1238"/>
        <end position="1249"/>
    </location>
</feature>
<dbReference type="Proteomes" id="UP001152747">
    <property type="component" value="Unassembled WGS sequence"/>
</dbReference>
<evidence type="ECO:0000313" key="14">
    <source>
        <dbReference type="EMBL" id="CAI5437883.1"/>
    </source>
</evidence>
<feature type="compositionally biased region" description="Basic and acidic residues" evidence="9">
    <location>
        <begin position="1093"/>
        <end position="1108"/>
    </location>
</feature>
<evidence type="ECO:0000256" key="1">
    <source>
        <dbReference type="ARBA" id="ARBA00004251"/>
    </source>
</evidence>
<accession>A0A9P1I599</accession>
<dbReference type="PROSITE" id="PS50021">
    <property type="entry name" value="CH"/>
    <property type="match status" value="1"/>
</dbReference>
<reference evidence="14" key="1">
    <citation type="submission" date="2022-11" db="EMBL/GenBank/DDBJ databases">
        <authorList>
            <person name="Kikuchi T."/>
        </authorList>
    </citation>
    <scope>NUCLEOTIDE SEQUENCE</scope>
    <source>
        <strain evidence="14">PS1010</strain>
    </source>
</reference>
<dbReference type="PROSITE" id="PS50096">
    <property type="entry name" value="IQ"/>
    <property type="match status" value="1"/>
</dbReference>
<dbReference type="Pfam" id="PF25301">
    <property type="entry name" value="CUT_C"/>
    <property type="match status" value="1"/>
</dbReference>
<dbReference type="InterPro" id="IPR056953">
    <property type="entry name" value="CUT_N"/>
</dbReference>
<evidence type="ECO:0000256" key="5">
    <source>
        <dbReference type="ARBA" id="ARBA00022729"/>
    </source>
</evidence>
<dbReference type="Pfam" id="PF25057">
    <property type="entry name" value="CUT_N"/>
    <property type="match status" value="1"/>
</dbReference>
<dbReference type="OrthoDB" id="10068552at2759"/>
<feature type="coiled-coil region" evidence="8">
    <location>
        <begin position="1433"/>
        <end position="1460"/>
    </location>
</feature>
<keyword evidence="2" id="KW-0193">Cuticle</keyword>
<feature type="region of interest" description="Disordered" evidence="9">
    <location>
        <begin position="1052"/>
        <end position="1222"/>
    </location>
</feature>
<dbReference type="Gene3D" id="1.10.418.10">
    <property type="entry name" value="Calponin-like domain"/>
    <property type="match status" value="1"/>
</dbReference>
<evidence type="ECO:0000256" key="9">
    <source>
        <dbReference type="SAM" id="MobiDB-lite"/>
    </source>
</evidence>
<dbReference type="PANTHER" id="PTHR22907">
    <property type="entry name" value="GH04558P"/>
    <property type="match status" value="1"/>
</dbReference>
<evidence type="ECO:0000256" key="7">
    <source>
        <dbReference type="ARBA" id="ARBA00023136"/>
    </source>
</evidence>
<evidence type="ECO:0008006" key="16">
    <source>
        <dbReference type="Google" id="ProtNLM"/>
    </source>
</evidence>
<sequence length="1652" mass="189004">MLFLFLFVTLPMIASFQLDNEIVGSPKIECNPDSISFSFNTRNPFKGNVYVRGFYDRPSCRHRYDIMSNQGGMLNIRLGDCGMTRMRQLVPRGVSLHVTFVANFHPRFSTKEDRAFDVRCFYAHTDSVVKADIDVSGVPSESLEQATSVVPKCEYSLREGSLDGPRVRNTMIGVPIFHRWDCDTNGNYGILVRSCSIIDSRVSESVPFLDDNGCAISRDFPQVVYSTALNSAYTVIEALSFPDQPSIAFACQIQLCDKTSDECRGVSPPLCNNIPPKIIKTSQVVIDNRITETLDNLQVEPWMKEPTPDLLDDGESMNSSLVILSATTTVTPIFPKLAEINDEDEWAIESNQVTNREKRLADNVMDVYSNELFVRERPIRESAERLEDQNNSPICIQIETIITITLVIIIIIVLSIGTVIYLGGHFAKKRREIEDFVKEPYYIKMDEKREQMMKRLADRHEKRILKSRNQIDTDNIDLRATEKLFLVSEPKELDLKTPVKKKISNIPQTSSPIVSFDDKADQHIAALSTYVNTIIGFDMDEIDLGESKKEAYRRIKDMLSSKSTAVVEKKSGNNLQRLFEKYDPNEVTKKCRKLLIDSEIDEGITFILSKRLISVRTELAVYSDLALQTVLLHTFLSFHPAWLKSSLEAIFDTRIATSPSTVIRDLSKFIIENVFKSKKLLKNKKFAQGSGIPIVTPAGKEALHNHFLSVTLKMMFLIEKSVEMKLIPNLTRMFNRSSMYKNMDSVFSDLSKEILSGSSMTFKKALAKVGFQSSYKQTFVDDYDYTAKGFEDFSNGIILAKLIEQITLMQPNSILSKLRDPQGDRIRKLKNVEIVLEEMTKFGIDTGNIKPAHIVGCKKEQILSVLWSIIGVKVCAQKKVLTVRAPESFDERILRQCQRYGEILGVDVPDLESLQNGLLFAEAWTRFIPIVFELPQGSHTLFERVVELAENELCINRDVSNHIGLFAQTFFNNLEIVRNWHQKAMIIQNAWRNYKASKFYNIVQLVIQQHQQQSSRISNFNDATFTVSRDSVASISSFCETTFKVPKTPKAFAPVEEEKEDFDETMTSERSEEFEKSGGSLEQSGNDAEEDEIQSRISEDMEENAEKVDDFDEHESEVYQNHNIEEVSPEVEEKSENFEDPEDEKNIRSSIEAEAVPELEKSGNYAEEDELELQSQISEDMEENSEDVEDFDKQESVDNEEVSPEVEEKSENFEYPEDEKNIRNSIEALDISNEKMEISNQPEVETPNFSEVPVRDSQEEHLEPTTSQNMHSECSLLRESLKQQEEILEQERIFHEQMLLAEKKRIEASQKHMNIYSGIKLEDEQVENVEPSTPELREILRAKRKIAAEQRKIAEKLRRIEQSLVFDAKNEAMIESIEEKEDREIAGNESMEQEEEEVIITPVENEENPESDELLLNSAAIMIQKCYRGYLTRRKIHEEIQAMRQKVEEYNRKVGGENQEFHTATASEKQAKIVEKQESARIRLQKHAIRGLPNDNLTVVLLSATTIDRLTSLLPCLTDSFVLEFDGIRKIYEILMVADRGYSYSSILVPLIKILLRIVKNSNPEMEAKVCELLNVLSPRLLALALAHKPMFHDLISILVEIARKYPNSQRHFTNIDFYLKRFSALATHENSKKLVANLRKLCENGKQIHVK</sequence>
<evidence type="ECO:0000313" key="15">
    <source>
        <dbReference type="Proteomes" id="UP001152747"/>
    </source>
</evidence>
<feature type="chain" id="PRO_5040469150" description="ZP domain-containing protein" evidence="11">
    <location>
        <begin position="16"/>
        <end position="1652"/>
    </location>
</feature>
<feature type="compositionally biased region" description="Basic and acidic residues" evidence="9">
    <location>
        <begin position="1067"/>
        <end position="1076"/>
    </location>
</feature>
<keyword evidence="3" id="KW-1003">Cell membrane</keyword>
<dbReference type="GO" id="GO:0042302">
    <property type="term" value="F:structural constituent of cuticle"/>
    <property type="evidence" value="ECO:0007669"/>
    <property type="project" value="UniProtKB-KW"/>
</dbReference>
<feature type="compositionally biased region" description="Basic and acidic residues" evidence="9">
    <location>
        <begin position="1206"/>
        <end position="1222"/>
    </location>
</feature>
<feature type="compositionally biased region" description="Basic and acidic residues" evidence="9">
    <location>
        <begin position="1253"/>
        <end position="1263"/>
    </location>
</feature>
<protein>
    <recommendedName>
        <fullName evidence="16">ZP domain-containing protein</fullName>
    </recommendedName>
</protein>
<evidence type="ECO:0000256" key="10">
    <source>
        <dbReference type="SAM" id="Phobius"/>
    </source>
</evidence>
<proteinExistence type="predicted"/>
<dbReference type="Pfam" id="PF00612">
    <property type="entry name" value="IQ"/>
    <property type="match status" value="1"/>
</dbReference>
<keyword evidence="15" id="KW-1185">Reference proteome</keyword>
<keyword evidence="4 10" id="KW-0812">Transmembrane</keyword>
<dbReference type="GO" id="GO:0005886">
    <property type="term" value="C:plasma membrane"/>
    <property type="evidence" value="ECO:0007669"/>
    <property type="project" value="UniProtKB-SubCell"/>
</dbReference>
<evidence type="ECO:0000259" key="13">
    <source>
        <dbReference type="PROSITE" id="PS51034"/>
    </source>
</evidence>
<dbReference type="SMART" id="SM00241">
    <property type="entry name" value="ZP"/>
    <property type="match status" value="1"/>
</dbReference>
<dbReference type="Pfam" id="PF00307">
    <property type="entry name" value="CH"/>
    <property type="match status" value="1"/>
</dbReference>
<dbReference type="SMART" id="SM00015">
    <property type="entry name" value="IQ"/>
    <property type="match status" value="2"/>
</dbReference>
<feature type="domain" description="Calponin-homology (CH)" evidence="12">
    <location>
        <begin position="756"/>
        <end position="874"/>
    </location>
</feature>
<feature type="domain" description="ZP" evidence="13">
    <location>
        <begin position="29"/>
        <end position="270"/>
    </location>
</feature>
<evidence type="ECO:0000256" key="3">
    <source>
        <dbReference type="ARBA" id="ARBA00022475"/>
    </source>
</evidence>
<gene>
    <name evidence="14" type="ORF">CAMP_LOCUS520</name>
</gene>
<feature type="compositionally biased region" description="Acidic residues" evidence="9">
    <location>
        <begin position="1055"/>
        <end position="1066"/>
    </location>
</feature>
<dbReference type="InterPro" id="IPR057475">
    <property type="entry name" value="CUT_C"/>
</dbReference>
<dbReference type="InterPro" id="IPR036872">
    <property type="entry name" value="CH_dom_sf"/>
</dbReference>
<feature type="signal peptide" evidence="11">
    <location>
        <begin position="1"/>
        <end position="15"/>
    </location>
</feature>
<evidence type="ECO:0000256" key="6">
    <source>
        <dbReference type="ARBA" id="ARBA00022989"/>
    </source>
</evidence>
<keyword evidence="6 10" id="KW-1133">Transmembrane helix</keyword>
<evidence type="ECO:0000256" key="2">
    <source>
        <dbReference type="ARBA" id="ARBA00022460"/>
    </source>
</evidence>
<evidence type="ECO:0000256" key="11">
    <source>
        <dbReference type="SAM" id="SignalP"/>
    </source>
</evidence>
<feature type="transmembrane region" description="Helical" evidence="10">
    <location>
        <begin position="619"/>
        <end position="642"/>
    </location>
</feature>
<feature type="region of interest" description="Disordered" evidence="9">
    <location>
        <begin position="1237"/>
        <end position="1271"/>
    </location>
</feature>
<dbReference type="InterPro" id="IPR001507">
    <property type="entry name" value="ZP_dom"/>
</dbReference>
<evidence type="ECO:0000259" key="12">
    <source>
        <dbReference type="PROSITE" id="PS50021"/>
    </source>
</evidence>
<keyword evidence="7 10" id="KW-0472">Membrane</keyword>
<comment type="caution">
    <text evidence="14">The sequence shown here is derived from an EMBL/GenBank/DDBJ whole genome shotgun (WGS) entry which is preliminary data.</text>
</comment>
<name>A0A9P1I599_9PELO</name>
<feature type="compositionally biased region" description="Acidic residues" evidence="9">
    <location>
        <begin position="1179"/>
        <end position="1190"/>
    </location>
</feature>
<dbReference type="PROSITE" id="PS51034">
    <property type="entry name" value="ZP_2"/>
    <property type="match status" value="1"/>
</dbReference>
<evidence type="ECO:0000256" key="8">
    <source>
        <dbReference type="SAM" id="Coils"/>
    </source>
</evidence>